<dbReference type="PANTHER" id="PTHR30290">
    <property type="entry name" value="PERIPLASMIC BINDING COMPONENT OF ABC TRANSPORTER"/>
    <property type="match status" value="1"/>
</dbReference>
<dbReference type="SUPFAM" id="SSF53850">
    <property type="entry name" value="Periplasmic binding protein-like II"/>
    <property type="match status" value="1"/>
</dbReference>
<evidence type="ECO:0000256" key="1">
    <source>
        <dbReference type="ARBA" id="ARBA00005695"/>
    </source>
</evidence>
<proteinExistence type="inferred from homology"/>
<comment type="caution">
    <text evidence="5">The sequence shown here is derived from an EMBL/GenBank/DDBJ whole genome shotgun (WGS) entry which is preliminary data.</text>
</comment>
<dbReference type="GO" id="GO:1904680">
    <property type="term" value="F:peptide transmembrane transporter activity"/>
    <property type="evidence" value="ECO:0007669"/>
    <property type="project" value="TreeGrafter"/>
</dbReference>
<dbReference type="Proteomes" id="UP000294947">
    <property type="component" value="Unassembled WGS sequence"/>
</dbReference>
<dbReference type="Pfam" id="PF00496">
    <property type="entry name" value="SBP_bac_5"/>
    <property type="match status" value="1"/>
</dbReference>
<dbReference type="Gene3D" id="3.10.105.10">
    <property type="entry name" value="Dipeptide-binding Protein, Domain 3"/>
    <property type="match status" value="1"/>
</dbReference>
<sequence>MTLALAATTAGACTAGGRAGATAGNGRNIVVAYNNKINSLDPINVEYQQANVVLQGLYDTLVTYDADQRLVGRLASGFALSPDATSVDITLREGVTFHDGTQLTAADVAYTLDRAARLARGAATYLTGYAGTEVRDAGHLTIRLTKPNSLILGGLSKIYILNSALVRRNEGTDDAQSWLSANDAGSGPYRLTEARQGDTFGIHRHPGYWEFEPARPDELSFRLITESATQRDELRAGNLDVATTLTATDAATLTGIDGITVRTSPTNLESVVVFNMVDGPTTNPAVRKAIQLAYDYQGALRAFRGGAGSVAAGPLPNTMSCRPDLPPAHRDLAEARRILDRAGIGELTLTMSFQPSSTVWKQEATLLQSNLAEIGVTLNLEPIAFADYLSRLSDRSKIPQMMLLEEFAQFPDPGALLVRGYYSESVGTNRSGYADPELDALLQQALASPTAEQACPSYLRAQELIDRQAITLPMYTLEKSIGFANRVSGVRPATVGSGVSVPDLRLSAGGAR</sequence>
<organism evidence="5 6">
    <name type="scientific">Saccharopolyspora elongata</name>
    <dbReference type="NCBI Taxonomy" id="2530387"/>
    <lineage>
        <taxon>Bacteria</taxon>
        <taxon>Bacillati</taxon>
        <taxon>Actinomycetota</taxon>
        <taxon>Actinomycetes</taxon>
        <taxon>Pseudonocardiales</taxon>
        <taxon>Pseudonocardiaceae</taxon>
        <taxon>Saccharopolyspora</taxon>
    </lineage>
</organism>
<protein>
    <submittedName>
        <fullName evidence="5">ABC transporter substrate-binding protein</fullName>
    </submittedName>
</protein>
<dbReference type="InterPro" id="IPR000914">
    <property type="entry name" value="SBP_5_dom"/>
</dbReference>
<evidence type="ECO:0000259" key="4">
    <source>
        <dbReference type="Pfam" id="PF00496"/>
    </source>
</evidence>
<dbReference type="OrthoDB" id="9046151at2"/>
<evidence type="ECO:0000313" key="5">
    <source>
        <dbReference type="EMBL" id="TDD38974.1"/>
    </source>
</evidence>
<dbReference type="EMBL" id="SMKW01000081">
    <property type="protein sequence ID" value="TDD38974.1"/>
    <property type="molecule type" value="Genomic_DNA"/>
</dbReference>
<comment type="similarity">
    <text evidence="1">Belongs to the bacterial solute-binding protein 5 family.</text>
</comment>
<accession>A0A4R4Y5R3</accession>
<dbReference type="CDD" id="cd08512">
    <property type="entry name" value="PBP2_NikA_DppA_OppA_like_7"/>
    <property type="match status" value="1"/>
</dbReference>
<evidence type="ECO:0000256" key="3">
    <source>
        <dbReference type="ARBA" id="ARBA00022729"/>
    </source>
</evidence>
<keyword evidence="2" id="KW-0813">Transport</keyword>
<evidence type="ECO:0000256" key="2">
    <source>
        <dbReference type="ARBA" id="ARBA00022448"/>
    </source>
</evidence>
<gene>
    <name evidence="5" type="ORF">E1288_37975</name>
</gene>
<dbReference type="Gene3D" id="3.40.190.10">
    <property type="entry name" value="Periplasmic binding protein-like II"/>
    <property type="match status" value="1"/>
</dbReference>
<dbReference type="Gene3D" id="3.90.76.10">
    <property type="entry name" value="Dipeptide-binding Protein, Domain 1"/>
    <property type="match status" value="1"/>
</dbReference>
<feature type="domain" description="Solute-binding protein family 5" evidence="4">
    <location>
        <begin position="70"/>
        <end position="423"/>
    </location>
</feature>
<keyword evidence="6" id="KW-1185">Reference proteome</keyword>
<evidence type="ECO:0000313" key="6">
    <source>
        <dbReference type="Proteomes" id="UP000294947"/>
    </source>
</evidence>
<keyword evidence="3" id="KW-0732">Signal</keyword>
<name>A0A4R4Y5R3_9PSEU</name>
<dbReference type="InterPro" id="IPR039424">
    <property type="entry name" value="SBP_5"/>
</dbReference>
<dbReference type="InterPro" id="IPR030678">
    <property type="entry name" value="Peptide/Ni-bd"/>
</dbReference>
<dbReference type="AlphaFoldDB" id="A0A4R4Y5R3"/>
<dbReference type="GO" id="GO:0015833">
    <property type="term" value="P:peptide transport"/>
    <property type="evidence" value="ECO:0007669"/>
    <property type="project" value="TreeGrafter"/>
</dbReference>
<dbReference type="GO" id="GO:0042597">
    <property type="term" value="C:periplasmic space"/>
    <property type="evidence" value="ECO:0007669"/>
    <property type="project" value="UniProtKB-ARBA"/>
</dbReference>
<dbReference type="PIRSF" id="PIRSF002741">
    <property type="entry name" value="MppA"/>
    <property type="match status" value="1"/>
</dbReference>
<dbReference type="PANTHER" id="PTHR30290:SF9">
    <property type="entry name" value="OLIGOPEPTIDE-BINDING PROTEIN APPA"/>
    <property type="match status" value="1"/>
</dbReference>
<dbReference type="GO" id="GO:0043190">
    <property type="term" value="C:ATP-binding cassette (ABC) transporter complex"/>
    <property type="evidence" value="ECO:0007669"/>
    <property type="project" value="InterPro"/>
</dbReference>
<reference evidence="5 6" key="1">
    <citation type="submission" date="2019-03" db="EMBL/GenBank/DDBJ databases">
        <title>Draft genome sequences of novel Actinobacteria.</title>
        <authorList>
            <person name="Sahin N."/>
            <person name="Ay H."/>
            <person name="Saygin H."/>
        </authorList>
    </citation>
    <scope>NUCLEOTIDE SEQUENCE [LARGE SCALE GENOMIC DNA]</scope>
    <source>
        <strain evidence="5 6">7K502</strain>
    </source>
</reference>